<dbReference type="Gene3D" id="3.40.309.10">
    <property type="entry name" value="Aldehyde Dehydrogenase, Chain A, domain 2"/>
    <property type="match status" value="1"/>
</dbReference>
<dbReference type="GO" id="GO:0004030">
    <property type="term" value="F:aldehyde dehydrogenase [NAD(P)+] activity"/>
    <property type="evidence" value="ECO:0007669"/>
    <property type="project" value="UniProtKB-ARBA"/>
</dbReference>
<protein>
    <submittedName>
        <fullName evidence="3">Ald3p</fullName>
    </submittedName>
</protein>
<name>N1NYI5_YEASC</name>
<proteinExistence type="inferred from homology"/>
<evidence type="ECO:0000313" key="3">
    <source>
        <dbReference type="EMBL" id="EIW08433.1"/>
    </source>
</evidence>
<dbReference type="AlphaFoldDB" id="N1NYI5"/>
<dbReference type="Proteomes" id="UP000013192">
    <property type="component" value="Chromosome XIII"/>
</dbReference>
<dbReference type="PANTHER" id="PTHR11699">
    <property type="entry name" value="ALDEHYDE DEHYDROGENASE-RELATED"/>
    <property type="match status" value="1"/>
</dbReference>
<feature type="domain" description="Aldehyde dehydrogenase" evidence="2">
    <location>
        <begin position="2"/>
        <end position="51"/>
    </location>
</feature>
<dbReference type="GO" id="GO:0046394">
    <property type="term" value="P:carboxylic acid biosynthetic process"/>
    <property type="evidence" value="ECO:0007669"/>
    <property type="project" value="UniProtKB-ARBA"/>
</dbReference>
<accession>N1NYI5</accession>
<dbReference type="InterPro" id="IPR016161">
    <property type="entry name" value="Ald_DH/histidinol_DH"/>
</dbReference>
<dbReference type="InterPro" id="IPR015590">
    <property type="entry name" value="Aldehyde_DH_dom"/>
</dbReference>
<dbReference type="EMBL" id="CM001534">
    <property type="protein sequence ID" value="EIW08433.1"/>
    <property type="molecule type" value="Genomic_DNA"/>
</dbReference>
<dbReference type="InterPro" id="IPR016163">
    <property type="entry name" value="Ald_DH_C"/>
</dbReference>
<organism evidence="3">
    <name type="scientific">Saccharomyces cerevisiae (strain CEN.PK113-7D)</name>
    <name type="common">Baker's yeast</name>
    <dbReference type="NCBI Taxonomy" id="889517"/>
    <lineage>
        <taxon>Eukaryota</taxon>
        <taxon>Fungi</taxon>
        <taxon>Dikarya</taxon>
        <taxon>Ascomycota</taxon>
        <taxon>Saccharomycotina</taxon>
        <taxon>Saccharomycetes</taxon>
        <taxon>Saccharomycetales</taxon>
        <taxon>Saccharomycetaceae</taxon>
        <taxon>Saccharomyces</taxon>
    </lineage>
</organism>
<dbReference type="FunFam" id="3.40.605.10:FF:000026">
    <property type="entry name" value="Aldehyde dehydrogenase, putative"/>
    <property type="match status" value="1"/>
</dbReference>
<comment type="similarity">
    <text evidence="1">Belongs to the aldehyde dehydrogenase family.</text>
</comment>
<reference evidence="3" key="1">
    <citation type="submission" date="2012-03" db="EMBL/GenBank/DDBJ databases">
        <title>De novo sequencing, assembly and analysis of the genome of the laboratory strain Saccharomyces cerevisiae CEN.PK113-7D, a model for modern industrial biotechnology.</title>
        <authorList>
            <person name="Nijkamp J.F."/>
            <person name="van den Broek M.A."/>
            <person name="Datema E."/>
            <person name="de Kok S."/>
            <person name="Bosman L."/>
            <person name="Luttink M.A."/>
            <person name="Daran-Lapujade P."/>
            <person name="Vongsangnak W."/>
            <person name="Nielsen J."/>
            <person name="Heijne W.H.M."/>
            <person name="Klaassen P."/>
            <person name="Platt D."/>
            <person name="Paddon C.J."/>
            <person name="Koetter P."/>
            <person name="van Ham R.C."/>
            <person name="Reinders M.J.T."/>
            <person name="Pronk J.T."/>
            <person name="de Ridder D."/>
            <person name="Daran J.-M."/>
        </authorList>
    </citation>
    <scope>NUCLEOTIDE SEQUENCE</scope>
    <source>
        <strain evidence="3">CEN.PK113-7D</strain>
    </source>
</reference>
<evidence type="ECO:0000256" key="1">
    <source>
        <dbReference type="ARBA" id="ARBA00009986"/>
    </source>
</evidence>
<dbReference type="Gene3D" id="3.40.605.10">
    <property type="entry name" value="Aldehyde Dehydrogenase, Chain A, domain 1"/>
    <property type="match status" value="1"/>
</dbReference>
<gene>
    <name evidence="3" type="ORF">CENPK1137D_203</name>
</gene>
<sequence length="59" mass="6500">MFARDIKAGTVWINQTNQEEAKVPFGGFKMSGIGRESGDTGVDNYLQIKSVHVDLSLDK</sequence>
<evidence type="ECO:0000259" key="2">
    <source>
        <dbReference type="Pfam" id="PF00171"/>
    </source>
</evidence>
<dbReference type="Pfam" id="PF00171">
    <property type="entry name" value="Aldedh"/>
    <property type="match status" value="1"/>
</dbReference>
<dbReference type="SUPFAM" id="SSF53720">
    <property type="entry name" value="ALDH-like"/>
    <property type="match status" value="1"/>
</dbReference>
<dbReference type="HOGENOM" id="CLU_205928_0_0_1"/>
<dbReference type="InterPro" id="IPR016162">
    <property type="entry name" value="Ald_DH_N"/>
</dbReference>